<keyword evidence="5 8" id="KW-0804">Transcription</keyword>
<dbReference type="Pfam" id="PF01272">
    <property type="entry name" value="GreA_GreB"/>
    <property type="match status" value="1"/>
</dbReference>
<evidence type="ECO:0000259" key="10">
    <source>
        <dbReference type="Pfam" id="PF01272"/>
    </source>
</evidence>
<evidence type="ECO:0000313" key="13">
    <source>
        <dbReference type="Proteomes" id="UP000233517"/>
    </source>
</evidence>
<evidence type="ECO:0000256" key="4">
    <source>
        <dbReference type="ARBA" id="ARBA00023125"/>
    </source>
</evidence>
<dbReference type="InterPro" id="IPR006359">
    <property type="entry name" value="Tscrpt_elong_fac_GreA"/>
</dbReference>
<dbReference type="PIRSF" id="PIRSF006092">
    <property type="entry name" value="GreA_GreB"/>
    <property type="match status" value="1"/>
</dbReference>
<dbReference type="PANTHER" id="PTHR30437">
    <property type="entry name" value="TRANSCRIPTION ELONGATION FACTOR GREA"/>
    <property type="match status" value="1"/>
</dbReference>
<evidence type="ECO:0000256" key="3">
    <source>
        <dbReference type="ARBA" id="ARBA00023015"/>
    </source>
</evidence>
<dbReference type="NCBIfam" id="TIGR01462">
    <property type="entry name" value="greA"/>
    <property type="match status" value="1"/>
</dbReference>
<keyword evidence="12" id="KW-0251">Elongation factor</keyword>
<dbReference type="PROSITE" id="PS00829">
    <property type="entry name" value="GREAB_1"/>
    <property type="match status" value="1"/>
</dbReference>
<dbReference type="InterPro" id="IPR036953">
    <property type="entry name" value="GreA/GreB_C_sf"/>
</dbReference>
<gene>
    <name evidence="8" type="primary">greA</name>
    <name evidence="12" type="ORF">CVU82_01975</name>
</gene>
<dbReference type="InterPro" id="IPR023459">
    <property type="entry name" value="Tscrpt_elong_fac_GreA/B_fam"/>
</dbReference>
<sequence>MENQIITQEGYNKLKEELDFLGTVKRKEIAERIERAKELGDLSENAEYSEAKDAQALNEGRILELMGILKNVEIVEHVIKEKGKIDMGSKIKVFSNGKEREYLIVSFNEADPLNGKISNESPLGMAFLGKKKGDDVVVETPKGEFEYKIIDVK</sequence>
<protein>
    <recommendedName>
        <fullName evidence="2 8">Transcription elongation factor GreA</fullName>
    </recommendedName>
    <alternativeName>
        <fullName evidence="7 8">Transcript cleavage factor GreA</fullName>
    </alternativeName>
</protein>
<dbReference type="GO" id="GO:0006354">
    <property type="term" value="P:DNA-templated transcription elongation"/>
    <property type="evidence" value="ECO:0007669"/>
    <property type="project" value="TreeGrafter"/>
</dbReference>
<evidence type="ECO:0000256" key="8">
    <source>
        <dbReference type="HAMAP-Rule" id="MF_00105"/>
    </source>
</evidence>
<dbReference type="GO" id="GO:0003746">
    <property type="term" value="F:translation elongation factor activity"/>
    <property type="evidence" value="ECO:0007669"/>
    <property type="project" value="UniProtKB-KW"/>
</dbReference>
<evidence type="ECO:0000256" key="7">
    <source>
        <dbReference type="ARBA" id="ARBA00030776"/>
    </source>
</evidence>
<accession>A0A2N2E9C7</accession>
<dbReference type="GO" id="GO:0070063">
    <property type="term" value="F:RNA polymerase binding"/>
    <property type="evidence" value="ECO:0007669"/>
    <property type="project" value="InterPro"/>
</dbReference>
<feature type="domain" description="Transcription elongation factor GreA/GreB N-terminal" evidence="11">
    <location>
        <begin position="5"/>
        <end position="74"/>
    </location>
</feature>
<dbReference type="InterPro" id="IPR001437">
    <property type="entry name" value="Tscrpt_elong_fac_GreA/B_C"/>
</dbReference>
<name>A0A2N2E9C7_9BACT</name>
<keyword evidence="12" id="KW-0648">Protein biosynthesis</keyword>
<comment type="caution">
    <text evidence="12">The sequence shown here is derived from an EMBL/GenBank/DDBJ whole genome shotgun (WGS) entry which is preliminary data.</text>
</comment>
<organism evidence="12 13">
    <name type="scientific">Candidatus Falkowbacteria bacterium HGW-Falkowbacteria-1</name>
    <dbReference type="NCBI Taxonomy" id="2013768"/>
    <lineage>
        <taxon>Bacteria</taxon>
        <taxon>Candidatus Falkowiibacteriota</taxon>
    </lineage>
</organism>
<dbReference type="FunFam" id="3.10.50.30:FF:000001">
    <property type="entry name" value="Transcription elongation factor GreA"/>
    <property type="match status" value="1"/>
</dbReference>
<reference evidence="12 13" key="1">
    <citation type="journal article" date="2017" name="ISME J.">
        <title>Potential for microbial H2 and metal transformations associated with novel bacteria and archaea in deep terrestrial subsurface sediments.</title>
        <authorList>
            <person name="Hernsdorf A.W."/>
            <person name="Amano Y."/>
            <person name="Miyakawa K."/>
            <person name="Ise K."/>
            <person name="Suzuki Y."/>
            <person name="Anantharaman K."/>
            <person name="Probst A."/>
            <person name="Burstein D."/>
            <person name="Thomas B.C."/>
            <person name="Banfield J.F."/>
        </authorList>
    </citation>
    <scope>NUCLEOTIDE SEQUENCE [LARGE SCALE GENOMIC DNA]</scope>
    <source>
        <strain evidence="12">HGW-Falkowbacteria-1</strain>
    </source>
</reference>
<dbReference type="PANTHER" id="PTHR30437:SF4">
    <property type="entry name" value="TRANSCRIPTION ELONGATION FACTOR GREA"/>
    <property type="match status" value="1"/>
</dbReference>
<dbReference type="SUPFAM" id="SSF54534">
    <property type="entry name" value="FKBP-like"/>
    <property type="match status" value="1"/>
</dbReference>
<dbReference type="Proteomes" id="UP000233517">
    <property type="component" value="Unassembled WGS sequence"/>
</dbReference>
<feature type="domain" description="Transcription elongation factor GreA/GreB C-terminal" evidence="10">
    <location>
        <begin position="81"/>
        <end position="153"/>
    </location>
</feature>
<evidence type="ECO:0000256" key="2">
    <source>
        <dbReference type="ARBA" id="ARBA00013729"/>
    </source>
</evidence>
<dbReference type="InterPro" id="IPR036805">
    <property type="entry name" value="Tscrpt_elong_fac_GreA/B_N_sf"/>
</dbReference>
<dbReference type="Gene3D" id="1.10.287.180">
    <property type="entry name" value="Transcription elongation factor, GreA/GreB, N-terminal domain"/>
    <property type="match status" value="1"/>
</dbReference>
<comment type="function">
    <text evidence="6 8 9">Necessary for efficient RNA polymerase transcription elongation past template-encoded arresting sites. The arresting sites in DNA have the property of trapping a certain fraction of elongating RNA polymerases that pass through, resulting in locked ternary complexes. Cleavage of the nascent transcript by cleavage factors such as GreA or GreB allows the resumption of elongation from the new 3'terminus. GreA releases sequences of 2 to 3 nucleotides.</text>
</comment>
<evidence type="ECO:0000256" key="9">
    <source>
        <dbReference type="RuleBase" id="RU000556"/>
    </source>
</evidence>
<dbReference type="HAMAP" id="MF_00105">
    <property type="entry name" value="GreA_GreB"/>
    <property type="match status" value="1"/>
</dbReference>
<keyword evidence="3 8" id="KW-0805">Transcription regulation</keyword>
<evidence type="ECO:0000256" key="6">
    <source>
        <dbReference type="ARBA" id="ARBA00024916"/>
    </source>
</evidence>
<dbReference type="FunFam" id="1.10.287.180:FF:000001">
    <property type="entry name" value="Transcription elongation factor GreA"/>
    <property type="match status" value="1"/>
</dbReference>
<dbReference type="AlphaFoldDB" id="A0A2N2E9C7"/>
<dbReference type="SUPFAM" id="SSF46557">
    <property type="entry name" value="GreA transcript cleavage protein, N-terminal domain"/>
    <property type="match status" value="1"/>
</dbReference>
<proteinExistence type="inferred from homology"/>
<dbReference type="Pfam" id="PF03449">
    <property type="entry name" value="GreA_GreB_N"/>
    <property type="match status" value="1"/>
</dbReference>
<dbReference type="Gene3D" id="3.10.50.30">
    <property type="entry name" value="Transcription elongation factor, GreA/GreB, C-terminal domain"/>
    <property type="match status" value="1"/>
</dbReference>
<comment type="similarity">
    <text evidence="1 8 9">Belongs to the GreA/GreB family.</text>
</comment>
<keyword evidence="4 8" id="KW-0238">DNA-binding</keyword>
<dbReference type="InterPro" id="IPR028624">
    <property type="entry name" value="Tscrpt_elong_fac_GreA/B"/>
</dbReference>
<evidence type="ECO:0000259" key="11">
    <source>
        <dbReference type="Pfam" id="PF03449"/>
    </source>
</evidence>
<dbReference type="InterPro" id="IPR022691">
    <property type="entry name" value="Tscrpt_elong_fac_GreA/B_N"/>
</dbReference>
<dbReference type="NCBIfam" id="NF001263">
    <property type="entry name" value="PRK00226.1-4"/>
    <property type="match status" value="1"/>
</dbReference>
<dbReference type="GO" id="GO:0032784">
    <property type="term" value="P:regulation of DNA-templated transcription elongation"/>
    <property type="evidence" value="ECO:0007669"/>
    <property type="project" value="UniProtKB-UniRule"/>
</dbReference>
<dbReference type="InterPro" id="IPR018151">
    <property type="entry name" value="TF_GreA/GreB_CS"/>
</dbReference>
<evidence type="ECO:0000313" key="12">
    <source>
        <dbReference type="EMBL" id="PKM91343.1"/>
    </source>
</evidence>
<evidence type="ECO:0000256" key="5">
    <source>
        <dbReference type="ARBA" id="ARBA00023163"/>
    </source>
</evidence>
<evidence type="ECO:0000256" key="1">
    <source>
        <dbReference type="ARBA" id="ARBA00008213"/>
    </source>
</evidence>
<dbReference type="GO" id="GO:0003677">
    <property type="term" value="F:DNA binding"/>
    <property type="evidence" value="ECO:0007669"/>
    <property type="project" value="UniProtKB-UniRule"/>
</dbReference>
<dbReference type="EMBL" id="PHAI01000002">
    <property type="protein sequence ID" value="PKM91343.1"/>
    <property type="molecule type" value="Genomic_DNA"/>
</dbReference>